<keyword evidence="2" id="KW-0472">Membrane</keyword>
<proteinExistence type="predicted"/>
<name>A0A9J6QU42_9FIRM</name>
<evidence type="ECO:0000313" key="4">
    <source>
        <dbReference type="Proteomes" id="UP001065549"/>
    </source>
</evidence>
<protein>
    <submittedName>
        <fullName evidence="3">Sporulation protein YqfD</fullName>
    </submittedName>
</protein>
<accession>A0A9J6QU42</accession>
<dbReference type="InterPro" id="IPR010690">
    <property type="entry name" value="YqfD"/>
</dbReference>
<dbReference type="AlphaFoldDB" id="A0A9J6QU42"/>
<keyword evidence="2" id="KW-1133">Transmembrane helix</keyword>
<comment type="caution">
    <text evidence="3">The sequence shown here is derived from an EMBL/GenBank/DDBJ whole genome shotgun (WGS) entry which is preliminary data.</text>
</comment>
<dbReference type="EMBL" id="JAOSHN010000003">
    <property type="protein sequence ID" value="MCU7378239.1"/>
    <property type="molecule type" value="Genomic_DNA"/>
</dbReference>
<dbReference type="Pfam" id="PF06898">
    <property type="entry name" value="YqfD"/>
    <property type="match status" value="1"/>
</dbReference>
<evidence type="ECO:0000313" key="3">
    <source>
        <dbReference type="EMBL" id="MCU7378239.1"/>
    </source>
</evidence>
<feature type="transmembrane region" description="Helical" evidence="2">
    <location>
        <begin position="89"/>
        <end position="109"/>
    </location>
</feature>
<evidence type="ECO:0000256" key="2">
    <source>
        <dbReference type="SAM" id="Phobius"/>
    </source>
</evidence>
<reference evidence="3" key="1">
    <citation type="submission" date="2022-09" db="EMBL/GenBank/DDBJ databases">
        <title>Culturomic study of gut microbiota in children with autism spectrum disorder.</title>
        <authorList>
            <person name="Efimov B.A."/>
            <person name="Chaplin A.V."/>
            <person name="Sokolova S.R."/>
            <person name="Pikina A.P."/>
            <person name="Korzhanova M."/>
            <person name="Belova V."/>
            <person name="Korostin D."/>
        </authorList>
    </citation>
    <scope>NUCLEOTIDE SEQUENCE</scope>
    <source>
        <strain evidence="3">ASD5510</strain>
    </source>
</reference>
<sequence>MTWNNSSFTEHYKKIRVEGFQLDKLIDKCIKNRVQLKGVTFVSDLELTMMVSSQDFKKLKKLAKSTYKITVISDGGYGYALMGLWKRKVTIIGVVLFLAFFYYQSLFIVEIQIDGYEKIDEPQLRQTLAEAGLYEGCKKNIDVGKVKIKLYEDYDEISWVGIDFTGNLAKVTIAEGAKPVKTKVEDKKPCDIVADKAGYISKVIPIEGVRAVKDGAYVKKGDILITGTVPLRNVAYGTDSENETKTYVHAEGTVEAKIPERLNFYAERYKRIKTGTGKKIWGLSFNGHNLAKAVNPYEVSRVKTKNLINLVKPFRLKIDAVTVEQVTLSQTEVKNEELTKTVNAAIRQYAKENLPQKAQILNKSLNFSREKNIITIGVTLETLQQIGTEEEIIVDKQDGKDKKDRDQRGDRPQ</sequence>
<keyword evidence="4" id="KW-1185">Reference proteome</keyword>
<gene>
    <name evidence="3" type="ORF">OBO34_07705</name>
</gene>
<feature type="region of interest" description="Disordered" evidence="1">
    <location>
        <begin position="394"/>
        <end position="413"/>
    </location>
</feature>
<evidence type="ECO:0000256" key="1">
    <source>
        <dbReference type="SAM" id="MobiDB-lite"/>
    </source>
</evidence>
<dbReference type="RefSeq" id="WP_148395858.1">
    <property type="nucleotide sequence ID" value="NZ_JAJAGH010000008.1"/>
</dbReference>
<organism evidence="3 4">
    <name type="scientific">Hominibacterium faecale</name>
    <dbReference type="NCBI Taxonomy" id="2839743"/>
    <lineage>
        <taxon>Bacteria</taxon>
        <taxon>Bacillati</taxon>
        <taxon>Bacillota</taxon>
        <taxon>Clostridia</taxon>
        <taxon>Peptostreptococcales</taxon>
        <taxon>Anaerovoracaceae</taxon>
        <taxon>Hominibacterium</taxon>
    </lineage>
</organism>
<dbReference type="Proteomes" id="UP001065549">
    <property type="component" value="Unassembled WGS sequence"/>
</dbReference>
<keyword evidence="2" id="KW-0812">Transmembrane</keyword>